<keyword evidence="3" id="KW-1185">Reference proteome</keyword>
<feature type="domain" description="Zinc finger CGNR" evidence="1">
    <location>
        <begin position="128"/>
        <end position="170"/>
    </location>
</feature>
<accession>A0A366M6Y1</accession>
<dbReference type="SUPFAM" id="SSF160904">
    <property type="entry name" value="Jann2411-like"/>
    <property type="match status" value="1"/>
</dbReference>
<dbReference type="PANTHER" id="PTHR35525">
    <property type="entry name" value="BLL6575 PROTEIN"/>
    <property type="match status" value="1"/>
</dbReference>
<dbReference type="InterPro" id="IPR021005">
    <property type="entry name" value="Znf_CGNR"/>
</dbReference>
<organism evidence="2 3">
    <name type="scientific">Spongiactinospora rosea</name>
    <dbReference type="NCBI Taxonomy" id="2248750"/>
    <lineage>
        <taxon>Bacteria</taxon>
        <taxon>Bacillati</taxon>
        <taxon>Actinomycetota</taxon>
        <taxon>Actinomycetes</taxon>
        <taxon>Streptosporangiales</taxon>
        <taxon>Streptosporangiaceae</taxon>
        <taxon>Spongiactinospora</taxon>
    </lineage>
</organism>
<dbReference type="Proteomes" id="UP000253303">
    <property type="component" value="Unassembled WGS sequence"/>
</dbReference>
<dbReference type="InterPro" id="IPR010852">
    <property type="entry name" value="ABATE"/>
</dbReference>
<evidence type="ECO:0000259" key="1">
    <source>
        <dbReference type="Pfam" id="PF11706"/>
    </source>
</evidence>
<reference evidence="2 3" key="1">
    <citation type="submission" date="2018-06" db="EMBL/GenBank/DDBJ databases">
        <title>Sphaerisporangium craniellae sp. nov., isolated from a marine sponge in the South China Sea.</title>
        <authorList>
            <person name="Li L."/>
        </authorList>
    </citation>
    <scope>NUCLEOTIDE SEQUENCE [LARGE SCALE GENOMIC DNA]</scope>
    <source>
        <strain evidence="2 3">LHW63015</strain>
    </source>
</reference>
<evidence type="ECO:0000313" key="2">
    <source>
        <dbReference type="EMBL" id="RBQ21807.1"/>
    </source>
</evidence>
<sequence>MQFNAYGGHGAALAAALVNFRDHRLEALEELLAAYEIGRPKLVAAHADGLYAWAERIRPIFGEQDKDQQVALINGLLAAAASRPYVSTHDGLPPHLHYVSDEADLGSRVRAVTAGGLAIAATFSDGSRLGRCERPGCAVVFVDTSRNGRRRFCSPQCANRFNVAAHRARRHGER</sequence>
<dbReference type="EMBL" id="QMEY01000001">
    <property type="protein sequence ID" value="RBQ21807.1"/>
    <property type="molecule type" value="Genomic_DNA"/>
</dbReference>
<evidence type="ECO:0000313" key="3">
    <source>
        <dbReference type="Proteomes" id="UP000253303"/>
    </source>
</evidence>
<protein>
    <submittedName>
        <fullName evidence="2">CGNR zinc finger domain-containing protein</fullName>
    </submittedName>
</protein>
<gene>
    <name evidence="2" type="ORF">DP939_03740</name>
</gene>
<dbReference type="RefSeq" id="WP_113978849.1">
    <property type="nucleotide sequence ID" value="NZ_QMEY01000001.1"/>
</dbReference>
<name>A0A366M6Y1_9ACTN</name>
<dbReference type="PANTHER" id="PTHR35525:SF3">
    <property type="entry name" value="BLL6575 PROTEIN"/>
    <property type="match status" value="1"/>
</dbReference>
<dbReference type="OrthoDB" id="3531194at2"/>
<comment type="caution">
    <text evidence="2">The sequence shown here is derived from an EMBL/GenBank/DDBJ whole genome shotgun (WGS) entry which is preliminary data.</text>
</comment>
<dbReference type="AlphaFoldDB" id="A0A366M6Y1"/>
<dbReference type="InterPro" id="IPR023286">
    <property type="entry name" value="ABATE_dom_sf"/>
</dbReference>
<dbReference type="Pfam" id="PF11706">
    <property type="entry name" value="zf-CGNR"/>
    <property type="match status" value="1"/>
</dbReference>
<proteinExistence type="predicted"/>
<dbReference type="Gene3D" id="1.10.3300.10">
    <property type="entry name" value="Jann2411-like domain"/>
    <property type="match status" value="1"/>
</dbReference>